<sequence>MLKVPQEECSGDDNNQRLLKRKYDMYEAPSEVENPLIEMKAALMKPFVESGVAKLKQYRKSHPH</sequence>
<dbReference type="Proteomes" id="UP001476247">
    <property type="component" value="Unassembled WGS sequence"/>
</dbReference>
<keyword evidence="2" id="KW-1185">Reference proteome</keyword>
<evidence type="ECO:0000313" key="1">
    <source>
        <dbReference type="EMBL" id="GAA5805156.1"/>
    </source>
</evidence>
<reference evidence="1 2" key="1">
    <citation type="submission" date="2024-04" db="EMBL/GenBank/DDBJ databases">
        <title>genome sequences of Mucor flavus KT1a and Helicostylum pulchrum KT1b strains isolation_sourced from the surface of a dry-aged beef.</title>
        <authorList>
            <person name="Toyotome T."/>
            <person name="Hosono M."/>
            <person name="Torimaru M."/>
            <person name="Fukuda K."/>
            <person name="Mikami N."/>
        </authorList>
    </citation>
    <scope>NUCLEOTIDE SEQUENCE [LARGE SCALE GENOMIC DNA]</scope>
    <source>
        <strain evidence="1 2">KT1b</strain>
    </source>
</reference>
<comment type="caution">
    <text evidence="1">The sequence shown here is derived from an EMBL/GenBank/DDBJ whole genome shotgun (WGS) entry which is preliminary data.</text>
</comment>
<gene>
    <name evidence="1" type="ORF">HPULCUR_010669</name>
</gene>
<proteinExistence type="predicted"/>
<organism evidence="1 2">
    <name type="scientific">Helicostylum pulchrum</name>
    <dbReference type="NCBI Taxonomy" id="562976"/>
    <lineage>
        <taxon>Eukaryota</taxon>
        <taxon>Fungi</taxon>
        <taxon>Fungi incertae sedis</taxon>
        <taxon>Mucoromycota</taxon>
        <taxon>Mucoromycotina</taxon>
        <taxon>Mucoromycetes</taxon>
        <taxon>Mucorales</taxon>
        <taxon>Mucorineae</taxon>
        <taxon>Mucoraceae</taxon>
        <taxon>Helicostylum</taxon>
    </lineage>
</organism>
<evidence type="ECO:0000313" key="2">
    <source>
        <dbReference type="Proteomes" id="UP001476247"/>
    </source>
</evidence>
<accession>A0ABP9YDW3</accession>
<name>A0ABP9YDW3_9FUNG</name>
<protein>
    <submittedName>
        <fullName evidence="1">Uncharacterized protein</fullName>
    </submittedName>
</protein>
<dbReference type="EMBL" id="BAABUJ010000042">
    <property type="protein sequence ID" value="GAA5805156.1"/>
    <property type="molecule type" value="Genomic_DNA"/>
</dbReference>